<name>F7NK43_9FIRM</name>
<dbReference type="GO" id="GO:0006260">
    <property type="term" value="P:DNA replication"/>
    <property type="evidence" value="ECO:0007669"/>
    <property type="project" value="InterPro"/>
</dbReference>
<organism evidence="1 2">
    <name type="scientific">Acetonema longum DSM 6540</name>
    <dbReference type="NCBI Taxonomy" id="1009370"/>
    <lineage>
        <taxon>Bacteria</taxon>
        <taxon>Bacillati</taxon>
        <taxon>Bacillota</taxon>
        <taxon>Negativicutes</taxon>
        <taxon>Acetonemataceae</taxon>
        <taxon>Acetonema</taxon>
    </lineage>
</organism>
<dbReference type="STRING" id="1009370.ALO_12281"/>
<keyword evidence="2" id="KW-1185">Reference proteome</keyword>
<comment type="caution">
    <text evidence="1">The sequence shown here is derived from an EMBL/GenBank/DDBJ whole genome shotgun (WGS) entry which is preliminary data.</text>
</comment>
<evidence type="ECO:0000313" key="1">
    <source>
        <dbReference type="EMBL" id="EGO63484.1"/>
    </source>
</evidence>
<dbReference type="Pfam" id="PF13597">
    <property type="entry name" value="NRDD"/>
    <property type="match status" value="1"/>
</dbReference>
<accession>F7NK43</accession>
<protein>
    <submittedName>
        <fullName evidence="1">Uncharacterized protein</fullName>
    </submittedName>
</protein>
<dbReference type="RefSeq" id="WP_004096044.1">
    <property type="nucleotide sequence ID" value="NZ_AFGF01000107.1"/>
</dbReference>
<gene>
    <name evidence="1" type="ORF">ALO_12281</name>
</gene>
<dbReference type="GO" id="GO:0008998">
    <property type="term" value="F:ribonucleoside-triphosphate reductase (thioredoxin) activity"/>
    <property type="evidence" value="ECO:0007669"/>
    <property type="project" value="InterPro"/>
</dbReference>
<sequence>MREPDLIIRGIPIHVDCNITADEVKKLVNEEIDMLSKQKFPLASIRIFQNDGKLMIQALAKIKRLRRITGYLSSIDNFNDAKKAELNARVAHIDPGKNA</sequence>
<dbReference type="EMBL" id="AFGF01000107">
    <property type="protein sequence ID" value="EGO63484.1"/>
    <property type="molecule type" value="Genomic_DNA"/>
</dbReference>
<dbReference type="OrthoDB" id="3173988at2"/>
<dbReference type="AlphaFoldDB" id="F7NK43"/>
<reference evidence="1 2" key="1">
    <citation type="journal article" date="2011" name="EMBO J.">
        <title>Structural diversity of bacterial flagellar motors.</title>
        <authorList>
            <person name="Chen S."/>
            <person name="Beeby M."/>
            <person name="Murphy G.E."/>
            <person name="Leadbetter J.R."/>
            <person name="Hendrixson D.R."/>
            <person name="Briegel A."/>
            <person name="Li Z."/>
            <person name="Shi J."/>
            <person name="Tocheva E.I."/>
            <person name="Muller A."/>
            <person name="Dobro M.J."/>
            <person name="Jensen G.J."/>
        </authorList>
    </citation>
    <scope>NUCLEOTIDE SEQUENCE [LARGE SCALE GENOMIC DNA]</scope>
    <source>
        <strain evidence="1 2">DSM 6540</strain>
    </source>
</reference>
<evidence type="ECO:0000313" key="2">
    <source>
        <dbReference type="Proteomes" id="UP000003240"/>
    </source>
</evidence>
<proteinExistence type="predicted"/>
<dbReference type="Proteomes" id="UP000003240">
    <property type="component" value="Unassembled WGS sequence"/>
</dbReference>
<dbReference type="InterPro" id="IPR012833">
    <property type="entry name" value="NrdD"/>
</dbReference>